<keyword evidence="3" id="KW-1185">Reference proteome</keyword>
<dbReference type="InterPro" id="IPR000387">
    <property type="entry name" value="Tyr_Pase_dom"/>
</dbReference>
<feature type="domain" description="Tyrosine specific protein phosphatases" evidence="1">
    <location>
        <begin position="175"/>
        <end position="236"/>
    </location>
</feature>
<dbReference type="Proteomes" id="UP000037136">
    <property type="component" value="Unassembled WGS sequence"/>
</dbReference>
<dbReference type="PROSITE" id="PS00383">
    <property type="entry name" value="TYR_PHOSPHATASE_1"/>
    <property type="match status" value="1"/>
</dbReference>
<dbReference type="Gene3D" id="3.90.190.10">
    <property type="entry name" value="Protein tyrosine phosphatase superfamily"/>
    <property type="match status" value="1"/>
</dbReference>
<evidence type="ECO:0000313" key="3">
    <source>
        <dbReference type="Proteomes" id="UP000037136"/>
    </source>
</evidence>
<proteinExistence type="predicted"/>
<dbReference type="InterPro" id="IPR029021">
    <property type="entry name" value="Prot-tyrosine_phosphatase-like"/>
</dbReference>
<name>A0A2A9PKB8_OPHUN</name>
<dbReference type="Pfam" id="PF13350">
    <property type="entry name" value="Y_phosphatase3"/>
    <property type="match status" value="2"/>
</dbReference>
<reference evidence="2 3" key="1">
    <citation type="journal article" date="2015" name="BMC Genomics">
        <title>Gene expression during zombie ant biting behavior reflects the complexity underlying fungal parasitic behavioral manipulation.</title>
        <authorList>
            <person name="de Bekker C."/>
            <person name="Ohm R.A."/>
            <person name="Loreto R.G."/>
            <person name="Sebastian A."/>
            <person name="Albert I."/>
            <person name="Merrow M."/>
            <person name="Brachmann A."/>
            <person name="Hughes D.P."/>
        </authorList>
    </citation>
    <scope>NUCLEOTIDE SEQUENCE [LARGE SCALE GENOMIC DNA]</scope>
    <source>
        <strain evidence="2 3">SC16a</strain>
    </source>
</reference>
<comment type="caution">
    <text evidence="2">The sequence shown here is derived from an EMBL/GenBank/DDBJ whole genome shotgun (WGS) entry which is preliminary data.</text>
</comment>
<evidence type="ECO:0000259" key="1">
    <source>
        <dbReference type="PROSITE" id="PS50056"/>
    </source>
</evidence>
<protein>
    <recommendedName>
        <fullName evidence="1">Tyrosine specific protein phosphatases domain-containing protein</fullName>
    </recommendedName>
</protein>
<dbReference type="AlphaFoldDB" id="A0A2A9PKB8"/>
<dbReference type="InterPro" id="IPR016130">
    <property type="entry name" value="Tyr_Pase_AS"/>
</dbReference>
<dbReference type="PROSITE" id="PS50056">
    <property type="entry name" value="TYR_PHOSPHATASE_2"/>
    <property type="match status" value="1"/>
</dbReference>
<dbReference type="PANTHER" id="PTHR31126:SF1">
    <property type="entry name" value="TYROSINE SPECIFIC PROTEIN PHOSPHATASES DOMAIN-CONTAINING PROTEIN"/>
    <property type="match status" value="1"/>
</dbReference>
<gene>
    <name evidence="2" type="ORF">XA68_15707</name>
</gene>
<reference evidence="2 3" key="2">
    <citation type="journal article" date="2017" name="Sci. Rep.">
        <title>Ant-infecting Ophiocordyceps genomes reveal a high diversity of potential behavioral manipulation genes and a possible major role for enterotoxins.</title>
        <authorList>
            <person name="de Bekker C."/>
            <person name="Ohm R.A."/>
            <person name="Evans H.C."/>
            <person name="Brachmann A."/>
            <person name="Hughes D.P."/>
        </authorList>
    </citation>
    <scope>NUCLEOTIDE SEQUENCE [LARGE SCALE GENOMIC DNA]</scope>
    <source>
        <strain evidence="2 3">SC16a</strain>
    </source>
</reference>
<evidence type="ECO:0000313" key="2">
    <source>
        <dbReference type="EMBL" id="PFH61945.1"/>
    </source>
</evidence>
<dbReference type="STRING" id="268505.A0A2A9PKB8"/>
<dbReference type="SUPFAM" id="SSF52799">
    <property type="entry name" value="(Phosphotyrosine protein) phosphatases II"/>
    <property type="match status" value="1"/>
</dbReference>
<organism evidence="2 3">
    <name type="scientific">Ophiocordyceps unilateralis</name>
    <name type="common">Zombie-ant fungus</name>
    <name type="synonym">Torrubia unilateralis</name>
    <dbReference type="NCBI Taxonomy" id="268505"/>
    <lineage>
        <taxon>Eukaryota</taxon>
        <taxon>Fungi</taxon>
        <taxon>Dikarya</taxon>
        <taxon>Ascomycota</taxon>
        <taxon>Pezizomycotina</taxon>
        <taxon>Sordariomycetes</taxon>
        <taxon>Hypocreomycetidae</taxon>
        <taxon>Hypocreales</taxon>
        <taxon>Ophiocordycipitaceae</taxon>
        <taxon>Ophiocordyceps</taxon>
    </lineage>
</organism>
<accession>A0A2A9PKB8</accession>
<dbReference type="EMBL" id="LAZP02000048">
    <property type="protein sequence ID" value="PFH61945.1"/>
    <property type="molecule type" value="Genomic_DNA"/>
</dbReference>
<dbReference type="PANTHER" id="PTHR31126">
    <property type="entry name" value="TYROSINE-PROTEIN PHOSPHATASE"/>
    <property type="match status" value="1"/>
</dbReference>
<dbReference type="GO" id="GO:0004721">
    <property type="term" value="F:phosphoprotein phosphatase activity"/>
    <property type="evidence" value="ECO:0007669"/>
    <property type="project" value="InterPro"/>
</dbReference>
<dbReference type="InterPro" id="IPR026893">
    <property type="entry name" value="Tyr/Ser_Pase_IphP-type"/>
</dbReference>
<dbReference type="OrthoDB" id="9988524at2759"/>
<sequence>MDRSEPAQPLQGVSNFRDVGETVNHFLGRRLLREGVLFRSARPDDATPHDEALLRDDLRLKTIIDLRTQTERHQQAVKQQPNPDTVTSFFRHLAFAPQPRRIEGIQYHEIAITGRSFERHLLSRLGWWSFFKVIFLAIIGLRLRASRILVYEVLVPDGLLGIGTVSLDHSGADVCEALSLLASPPSTPVLVHCTLGKDRTGLICALVLMTLRVPMPAIEHDYFLTDAALASDRAERMADMRLTGFPEEWVSTAKNMIPGMHAHLADQYGGVDAYLDSIGFGEVDRARLRDALLY</sequence>